<evidence type="ECO:0000313" key="2">
    <source>
        <dbReference type="Proteomes" id="UP000800235"/>
    </source>
</evidence>
<dbReference type="PANTHER" id="PTHR42085:SF2">
    <property type="entry name" value="F-BOX DOMAIN-CONTAINING PROTEIN"/>
    <property type="match status" value="1"/>
</dbReference>
<dbReference type="EMBL" id="MU007046">
    <property type="protein sequence ID" value="KAF2429534.1"/>
    <property type="molecule type" value="Genomic_DNA"/>
</dbReference>
<gene>
    <name evidence="1" type="ORF">EJ08DRAFT_274620</name>
</gene>
<protein>
    <submittedName>
        <fullName evidence="1">Uncharacterized protein</fullName>
    </submittedName>
</protein>
<reference evidence="1" key="1">
    <citation type="journal article" date="2020" name="Stud. Mycol.">
        <title>101 Dothideomycetes genomes: a test case for predicting lifestyles and emergence of pathogens.</title>
        <authorList>
            <person name="Haridas S."/>
            <person name="Albert R."/>
            <person name="Binder M."/>
            <person name="Bloem J."/>
            <person name="Labutti K."/>
            <person name="Salamov A."/>
            <person name="Andreopoulos B."/>
            <person name="Baker S."/>
            <person name="Barry K."/>
            <person name="Bills G."/>
            <person name="Bluhm B."/>
            <person name="Cannon C."/>
            <person name="Castanera R."/>
            <person name="Culley D."/>
            <person name="Daum C."/>
            <person name="Ezra D."/>
            <person name="Gonzalez J."/>
            <person name="Henrissat B."/>
            <person name="Kuo A."/>
            <person name="Liang C."/>
            <person name="Lipzen A."/>
            <person name="Lutzoni F."/>
            <person name="Magnuson J."/>
            <person name="Mondo S."/>
            <person name="Nolan M."/>
            <person name="Ohm R."/>
            <person name="Pangilinan J."/>
            <person name="Park H.-J."/>
            <person name="Ramirez L."/>
            <person name="Alfaro M."/>
            <person name="Sun H."/>
            <person name="Tritt A."/>
            <person name="Yoshinaga Y."/>
            <person name="Zwiers L.-H."/>
            <person name="Turgeon B."/>
            <person name="Goodwin S."/>
            <person name="Spatafora J."/>
            <person name="Crous P."/>
            <person name="Grigoriev I."/>
        </authorList>
    </citation>
    <scope>NUCLEOTIDE SEQUENCE</scope>
    <source>
        <strain evidence="1">CBS 130266</strain>
    </source>
</reference>
<sequence>MSAVGKKHVGKVEVFRFLGLPPELRYMVYDILLKPEYYKPAPIIDAHENYQHRGHRPRCHPQFLCTCRQIQQEATETFRACNQVNCIMVFTPSRPHDLENKTLRKFATEDADLPSRQKRLDNDGNKDHFHLEYLPILCNINVHIDLDISYSPQQPDYPERIGEWARWATDIGGVIQDFCDWVAKESARPISIFESYSRNLAK</sequence>
<evidence type="ECO:0000313" key="1">
    <source>
        <dbReference type="EMBL" id="KAF2429534.1"/>
    </source>
</evidence>
<dbReference type="InterPro" id="IPR038883">
    <property type="entry name" value="AN11006-like"/>
</dbReference>
<proteinExistence type="predicted"/>
<dbReference type="OrthoDB" id="5314997at2759"/>
<keyword evidence="2" id="KW-1185">Reference proteome</keyword>
<comment type="caution">
    <text evidence="1">The sequence shown here is derived from an EMBL/GenBank/DDBJ whole genome shotgun (WGS) entry which is preliminary data.</text>
</comment>
<accession>A0A9P4NP88</accession>
<dbReference type="PANTHER" id="PTHR42085">
    <property type="entry name" value="F-BOX DOMAIN-CONTAINING PROTEIN"/>
    <property type="match status" value="1"/>
</dbReference>
<dbReference type="Proteomes" id="UP000800235">
    <property type="component" value="Unassembled WGS sequence"/>
</dbReference>
<dbReference type="AlphaFoldDB" id="A0A9P4NP88"/>
<name>A0A9P4NP88_9PEZI</name>
<organism evidence="1 2">
    <name type="scientific">Tothia fuscella</name>
    <dbReference type="NCBI Taxonomy" id="1048955"/>
    <lineage>
        <taxon>Eukaryota</taxon>
        <taxon>Fungi</taxon>
        <taxon>Dikarya</taxon>
        <taxon>Ascomycota</taxon>
        <taxon>Pezizomycotina</taxon>
        <taxon>Dothideomycetes</taxon>
        <taxon>Pleosporomycetidae</taxon>
        <taxon>Venturiales</taxon>
        <taxon>Cylindrosympodiaceae</taxon>
        <taxon>Tothia</taxon>
    </lineage>
</organism>